<dbReference type="Pfam" id="PF03840">
    <property type="entry name" value="SecG"/>
    <property type="match status" value="1"/>
</dbReference>
<evidence type="ECO:0000256" key="11">
    <source>
        <dbReference type="SAM" id="MobiDB-lite"/>
    </source>
</evidence>
<evidence type="ECO:0000256" key="10">
    <source>
        <dbReference type="RuleBase" id="RU365087"/>
    </source>
</evidence>
<evidence type="ECO:0000256" key="3">
    <source>
        <dbReference type="ARBA" id="ARBA00022448"/>
    </source>
</evidence>
<dbReference type="PANTHER" id="PTHR34182:SF1">
    <property type="entry name" value="PROTEIN-EXPORT MEMBRANE PROTEIN SECG"/>
    <property type="match status" value="1"/>
</dbReference>
<comment type="similarity">
    <text evidence="2 10">Belongs to the SecG family.</text>
</comment>
<dbReference type="EMBL" id="JAACAK010000067">
    <property type="protein sequence ID" value="NIR75195.1"/>
    <property type="molecule type" value="Genomic_DNA"/>
</dbReference>
<sequence>MYGFVLMLLILDALVLVLVVLLQSGKGAGLAAEFGGASSSSDTFLGGRQAATLLTKASWVTGGIFMGLALLLAILSARTRAPSSILEGQLQAPVQQEAPTPLLEREAQPPAQAPTGEGGGDEGGQADEGSPPEGGN</sequence>
<dbReference type="GO" id="GO:0043952">
    <property type="term" value="P:protein transport by the Sec complex"/>
    <property type="evidence" value="ECO:0007669"/>
    <property type="project" value="TreeGrafter"/>
</dbReference>
<feature type="transmembrane region" description="Helical" evidence="10">
    <location>
        <begin position="57"/>
        <end position="75"/>
    </location>
</feature>
<evidence type="ECO:0000313" key="12">
    <source>
        <dbReference type="EMBL" id="NIR75195.1"/>
    </source>
</evidence>
<evidence type="ECO:0000256" key="9">
    <source>
        <dbReference type="ARBA" id="ARBA00023136"/>
    </source>
</evidence>
<comment type="caution">
    <text evidence="12">The sequence shown here is derived from an EMBL/GenBank/DDBJ whole genome shotgun (WGS) entry which is preliminary data.</text>
</comment>
<accession>A0AAE5CC42</accession>
<evidence type="ECO:0000256" key="6">
    <source>
        <dbReference type="ARBA" id="ARBA00022927"/>
    </source>
</evidence>
<evidence type="ECO:0000256" key="4">
    <source>
        <dbReference type="ARBA" id="ARBA00022475"/>
    </source>
</evidence>
<reference evidence="12 13" key="1">
    <citation type="submission" date="2020-01" db="EMBL/GenBank/DDBJ databases">
        <title>Genomes assembled from Gulf of Kutch pelagic sediment metagenomes.</title>
        <authorList>
            <person name="Chandrashekar M."/>
            <person name="Mahajan M.S."/>
            <person name="Dave K.J."/>
            <person name="Vatsa P."/>
            <person name="Nathani N.M."/>
        </authorList>
    </citation>
    <scope>NUCLEOTIDE SEQUENCE [LARGE SCALE GENOMIC DNA]</scope>
    <source>
        <strain evidence="12">KS3-K002</strain>
    </source>
</reference>
<keyword evidence="9 10" id="KW-0472">Membrane</keyword>
<protein>
    <recommendedName>
        <fullName evidence="10">Protein-export membrane protein SecG</fullName>
    </recommendedName>
</protein>
<dbReference type="NCBIfam" id="TIGR00810">
    <property type="entry name" value="secG"/>
    <property type="match status" value="1"/>
</dbReference>
<keyword evidence="5 10" id="KW-0812">Transmembrane</keyword>
<keyword evidence="7 10" id="KW-1133">Transmembrane helix</keyword>
<evidence type="ECO:0000256" key="7">
    <source>
        <dbReference type="ARBA" id="ARBA00022989"/>
    </source>
</evidence>
<keyword evidence="3 10" id="KW-0813">Transport</keyword>
<organism evidence="12 13">
    <name type="scientific">Candidatus Kutchimonas denitrificans</name>
    <dbReference type="NCBI Taxonomy" id="3056748"/>
    <lineage>
        <taxon>Bacteria</taxon>
        <taxon>Pseudomonadati</taxon>
        <taxon>Gemmatimonadota</taxon>
        <taxon>Gemmatimonadia</taxon>
        <taxon>Candidatus Palauibacterales</taxon>
        <taxon>Candidatus Palauibacteraceae</taxon>
        <taxon>Candidatus Kutchimonas</taxon>
    </lineage>
</organism>
<dbReference type="GO" id="GO:0015450">
    <property type="term" value="F:protein-transporting ATPase activity"/>
    <property type="evidence" value="ECO:0007669"/>
    <property type="project" value="UniProtKB-UniRule"/>
</dbReference>
<evidence type="ECO:0000256" key="1">
    <source>
        <dbReference type="ARBA" id="ARBA00004651"/>
    </source>
</evidence>
<proteinExistence type="inferred from homology"/>
<dbReference type="GO" id="GO:0005886">
    <property type="term" value="C:plasma membrane"/>
    <property type="evidence" value="ECO:0007669"/>
    <property type="project" value="UniProtKB-SubCell"/>
</dbReference>
<keyword evidence="6 10" id="KW-0653">Protein transport</keyword>
<dbReference type="InterPro" id="IPR004692">
    <property type="entry name" value="SecG"/>
</dbReference>
<evidence type="ECO:0000256" key="8">
    <source>
        <dbReference type="ARBA" id="ARBA00023010"/>
    </source>
</evidence>
<comment type="function">
    <text evidence="10">Involved in protein export. Participates in an early event of protein translocation.</text>
</comment>
<dbReference type="GO" id="GO:0009306">
    <property type="term" value="P:protein secretion"/>
    <property type="evidence" value="ECO:0007669"/>
    <property type="project" value="UniProtKB-UniRule"/>
</dbReference>
<comment type="subcellular location">
    <subcellularLocation>
        <location evidence="1 10">Cell membrane</location>
        <topology evidence="1 10">Multi-pass membrane protein</topology>
    </subcellularLocation>
</comment>
<evidence type="ECO:0000313" key="13">
    <source>
        <dbReference type="Proteomes" id="UP000702544"/>
    </source>
</evidence>
<comment type="caution">
    <text evidence="10">Lacks conserved residue(s) required for the propagation of feature annotation.</text>
</comment>
<feature type="region of interest" description="Disordered" evidence="11">
    <location>
        <begin position="88"/>
        <end position="136"/>
    </location>
</feature>
<dbReference type="PRINTS" id="PR01651">
    <property type="entry name" value="SECGEXPORT"/>
</dbReference>
<dbReference type="PANTHER" id="PTHR34182">
    <property type="entry name" value="PROTEIN-EXPORT MEMBRANE PROTEIN SECG"/>
    <property type="match status" value="1"/>
</dbReference>
<keyword evidence="8 10" id="KW-0811">Translocation</keyword>
<dbReference type="GO" id="GO:0065002">
    <property type="term" value="P:intracellular protein transmembrane transport"/>
    <property type="evidence" value="ECO:0007669"/>
    <property type="project" value="TreeGrafter"/>
</dbReference>
<name>A0AAE5CC42_9BACT</name>
<dbReference type="AlphaFoldDB" id="A0AAE5CC42"/>
<dbReference type="Proteomes" id="UP000702544">
    <property type="component" value="Unassembled WGS sequence"/>
</dbReference>
<keyword evidence="4 10" id="KW-1003">Cell membrane</keyword>
<evidence type="ECO:0000256" key="2">
    <source>
        <dbReference type="ARBA" id="ARBA00008445"/>
    </source>
</evidence>
<evidence type="ECO:0000256" key="5">
    <source>
        <dbReference type="ARBA" id="ARBA00022692"/>
    </source>
</evidence>
<gene>
    <name evidence="12" type="primary">secG</name>
    <name evidence="12" type="ORF">GWO12_08800</name>
</gene>